<dbReference type="EMBL" id="DWWJ01000029">
    <property type="protein sequence ID" value="HJC40244.1"/>
    <property type="molecule type" value="Genomic_DNA"/>
</dbReference>
<dbReference type="PRINTS" id="PR00992">
    <property type="entry name" value="ALARACEMASE"/>
</dbReference>
<comment type="catalytic activity">
    <reaction evidence="4">
        <text>L-alanine = D-alanine</text>
        <dbReference type="Rhea" id="RHEA:20249"/>
        <dbReference type="ChEBI" id="CHEBI:57416"/>
        <dbReference type="ChEBI" id="CHEBI:57972"/>
        <dbReference type="EC" id="5.1.1.1"/>
    </reaction>
</comment>
<reference evidence="8" key="2">
    <citation type="submission" date="2021-04" db="EMBL/GenBank/DDBJ databases">
        <authorList>
            <person name="Gilroy R."/>
        </authorList>
    </citation>
    <scope>NUCLEOTIDE SEQUENCE</scope>
    <source>
        <strain evidence="8">CHK186-1790</strain>
    </source>
</reference>
<dbReference type="InterPro" id="IPR009006">
    <property type="entry name" value="Ala_racemase/Decarboxylase_C"/>
</dbReference>
<dbReference type="NCBIfam" id="TIGR00492">
    <property type="entry name" value="alr"/>
    <property type="match status" value="1"/>
</dbReference>
<proteinExistence type="inferred from homology"/>
<protein>
    <recommendedName>
        <fullName evidence="4">Alanine racemase</fullName>
        <ecNumber evidence="4">5.1.1.1</ecNumber>
    </recommendedName>
</protein>
<dbReference type="CDD" id="cd00430">
    <property type="entry name" value="PLPDE_III_AR"/>
    <property type="match status" value="1"/>
</dbReference>
<dbReference type="InterPro" id="IPR020622">
    <property type="entry name" value="Ala_racemase_pyridoxalP-BS"/>
</dbReference>
<organism evidence="8 9">
    <name type="scientific">Candidatus Intestinimonas pullistercoris</name>
    <dbReference type="NCBI Taxonomy" id="2838623"/>
    <lineage>
        <taxon>Bacteria</taxon>
        <taxon>Bacillati</taxon>
        <taxon>Bacillota</taxon>
        <taxon>Clostridia</taxon>
        <taxon>Eubacteriales</taxon>
        <taxon>Intestinimonas</taxon>
    </lineage>
</organism>
<feature type="domain" description="Alanine racemase C-terminal" evidence="7">
    <location>
        <begin position="249"/>
        <end position="373"/>
    </location>
</feature>
<dbReference type="SUPFAM" id="SSF50621">
    <property type="entry name" value="Alanine racemase C-terminal domain-like"/>
    <property type="match status" value="1"/>
</dbReference>
<dbReference type="SMART" id="SM01005">
    <property type="entry name" value="Ala_racemase_C"/>
    <property type="match status" value="1"/>
</dbReference>
<evidence type="ECO:0000256" key="2">
    <source>
        <dbReference type="ARBA" id="ARBA00022898"/>
    </source>
</evidence>
<evidence type="ECO:0000256" key="3">
    <source>
        <dbReference type="ARBA" id="ARBA00023235"/>
    </source>
</evidence>
<dbReference type="GO" id="GO:0008784">
    <property type="term" value="F:alanine racemase activity"/>
    <property type="evidence" value="ECO:0007669"/>
    <property type="project" value="UniProtKB-UniRule"/>
</dbReference>
<evidence type="ECO:0000256" key="4">
    <source>
        <dbReference type="HAMAP-Rule" id="MF_01201"/>
    </source>
</evidence>
<evidence type="ECO:0000256" key="1">
    <source>
        <dbReference type="ARBA" id="ARBA00001933"/>
    </source>
</evidence>
<comment type="function">
    <text evidence="4">Catalyzes the interconversion of L-alanine and D-alanine. May also act on other amino acids.</text>
</comment>
<dbReference type="Gene3D" id="3.20.20.10">
    <property type="entry name" value="Alanine racemase"/>
    <property type="match status" value="1"/>
</dbReference>
<evidence type="ECO:0000259" key="7">
    <source>
        <dbReference type="SMART" id="SM01005"/>
    </source>
</evidence>
<dbReference type="FunFam" id="3.20.20.10:FF:000002">
    <property type="entry name" value="Alanine racemase"/>
    <property type="match status" value="1"/>
</dbReference>
<feature type="binding site" evidence="4 6">
    <location>
        <position position="318"/>
    </location>
    <ligand>
        <name>substrate</name>
    </ligand>
</feature>
<comment type="pathway">
    <text evidence="4">Amino-acid biosynthesis; D-alanine biosynthesis; D-alanine from L-alanine: step 1/1.</text>
</comment>
<dbReference type="Gene3D" id="2.40.37.10">
    <property type="entry name" value="Lyase, Ornithine Decarboxylase, Chain A, domain 1"/>
    <property type="match status" value="1"/>
</dbReference>
<dbReference type="HAMAP" id="MF_01201">
    <property type="entry name" value="Ala_racemase"/>
    <property type="match status" value="1"/>
</dbReference>
<feature type="modified residue" description="N6-(pyridoxal phosphate)lysine" evidence="4 5">
    <location>
        <position position="39"/>
    </location>
</feature>
<feature type="active site" description="Proton acceptor; specific for L-alanine" evidence="4">
    <location>
        <position position="270"/>
    </location>
</feature>
<keyword evidence="2 4" id="KW-0663">Pyridoxal phosphate</keyword>
<comment type="cofactor">
    <cofactor evidence="1 4 5">
        <name>pyridoxal 5'-phosphate</name>
        <dbReference type="ChEBI" id="CHEBI:597326"/>
    </cofactor>
</comment>
<evidence type="ECO:0000256" key="5">
    <source>
        <dbReference type="PIRSR" id="PIRSR600821-50"/>
    </source>
</evidence>
<evidence type="ECO:0000313" key="9">
    <source>
        <dbReference type="Proteomes" id="UP000823882"/>
    </source>
</evidence>
<dbReference type="GO" id="GO:0030632">
    <property type="term" value="P:D-alanine biosynthetic process"/>
    <property type="evidence" value="ECO:0007669"/>
    <property type="project" value="UniProtKB-UniRule"/>
</dbReference>
<dbReference type="PANTHER" id="PTHR30511:SF0">
    <property type="entry name" value="ALANINE RACEMASE, CATABOLIC-RELATED"/>
    <property type="match status" value="1"/>
</dbReference>
<dbReference type="PROSITE" id="PS00395">
    <property type="entry name" value="ALANINE_RACEMASE"/>
    <property type="match status" value="1"/>
</dbReference>
<accession>A0A9D2SZP0</accession>
<dbReference type="SUPFAM" id="SSF51419">
    <property type="entry name" value="PLP-binding barrel"/>
    <property type="match status" value="1"/>
</dbReference>
<sequence>MDDARKRTWAEIDLDRLAHNYRALRALTDPSCRFMGVVKANAYGHGAVAVARELEALGADYLSVACLDEALELRQAGIQAPILILGITPLEYAGALLDHGIAQTVGDLETAEALSRAASAAGKPLTVHLKVDTGMSRLGFLCDEDHTAQTAEAIGRAWALPSLRWEGIFTHFANADGDEAYTMRQFTRFLDLLDSLAARGITFPIRHCASSAAVLNYPCTHLDMIRPGIALYGHYPAPGMEHTCGLEPVMALKSRVAAVRDLPAGTAVSYGCTRVLERDSRVAVLPVGYADGYFRLFSNALEVQVREGRAPILGRVCMDMCMVDVTDIPGVSAGDEAVLYGDQVTVEAGAELAGTIQYELLCDVSPRVPRIYLGGTVSGSGA</sequence>
<evidence type="ECO:0000313" key="8">
    <source>
        <dbReference type="EMBL" id="HJC40244.1"/>
    </source>
</evidence>
<reference evidence="8" key="1">
    <citation type="journal article" date="2021" name="PeerJ">
        <title>Extensive microbial diversity within the chicken gut microbiome revealed by metagenomics and culture.</title>
        <authorList>
            <person name="Gilroy R."/>
            <person name="Ravi A."/>
            <person name="Getino M."/>
            <person name="Pursley I."/>
            <person name="Horton D.L."/>
            <person name="Alikhan N.F."/>
            <person name="Baker D."/>
            <person name="Gharbi K."/>
            <person name="Hall N."/>
            <person name="Watson M."/>
            <person name="Adriaenssens E.M."/>
            <person name="Foster-Nyarko E."/>
            <person name="Jarju S."/>
            <person name="Secka A."/>
            <person name="Antonio M."/>
            <person name="Oren A."/>
            <person name="Chaudhuri R.R."/>
            <person name="La Ragione R."/>
            <person name="Hildebrand F."/>
            <person name="Pallen M.J."/>
        </authorList>
    </citation>
    <scope>NUCLEOTIDE SEQUENCE</scope>
    <source>
        <strain evidence="8">CHK186-1790</strain>
    </source>
</reference>
<dbReference type="Pfam" id="PF00842">
    <property type="entry name" value="Ala_racemase_C"/>
    <property type="match status" value="1"/>
</dbReference>
<comment type="similarity">
    <text evidence="4">Belongs to the alanine racemase family.</text>
</comment>
<dbReference type="EC" id="5.1.1.1" evidence="4"/>
<dbReference type="Pfam" id="PF01168">
    <property type="entry name" value="Ala_racemase_N"/>
    <property type="match status" value="1"/>
</dbReference>
<dbReference type="InterPro" id="IPR029066">
    <property type="entry name" value="PLP-binding_barrel"/>
</dbReference>
<gene>
    <name evidence="8" type="primary">alr</name>
    <name evidence="8" type="ORF">H9701_01645</name>
</gene>
<dbReference type="InterPro" id="IPR011079">
    <property type="entry name" value="Ala_racemase_C"/>
</dbReference>
<keyword evidence="3 4" id="KW-0413">Isomerase</keyword>
<dbReference type="Proteomes" id="UP000823882">
    <property type="component" value="Unassembled WGS sequence"/>
</dbReference>
<comment type="caution">
    <text evidence="8">The sequence shown here is derived from an EMBL/GenBank/DDBJ whole genome shotgun (WGS) entry which is preliminary data.</text>
</comment>
<dbReference type="InterPro" id="IPR001608">
    <property type="entry name" value="Ala_racemase_N"/>
</dbReference>
<feature type="binding site" evidence="4 6">
    <location>
        <position position="137"/>
    </location>
    <ligand>
        <name>substrate</name>
    </ligand>
</feature>
<dbReference type="PANTHER" id="PTHR30511">
    <property type="entry name" value="ALANINE RACEMASE"/>
    <property type="match status" value="1"/>
</dbReference>
<dbReference type="GO" id="GO:0005829">
    <property type="term" value="C:cytosol"/>
    <property type="evidence" value="ECO:0007669"/>
    <property type="project" value="TreeGrafter"/>
</dbReference>
<evidence type="ECO:0000256" key="6">
    <source>
        <dbReference type="PIRSR" id="PIRSR600821-52"/>
    </source>
</evidence>
<feature type="active site" description="Proton acceptor; specific for D-alanine" evidence="4">
    <location>
        <position position="39"/>
    </location>
</feature>
<dbReference type="InterPro" id="IPR000821">
    <property type="entry name" value="Ala_racemase"/>
</dbReference>
<dbReference type="AlphaFoldDB" id="A0A9D2SZP0"/>
<name>A0A9D2SZP0_9FIRM</name>
<dbReference type="GO" id="GO:0030170">
    <property type="term" value="F:pyridoxal phosphate binding"/>
    <property type="evidence" value="ECO:0007669"/>
    <property type="project" value="UniProtKB-UniRule"/>
</dbReference>